<feature type="site" description="Interaction with substrate tRNA" evidence="10">
    <location>
        <position position="100"/>
    </location>
</feature>
<keyword evidence="4 10" id="KW-0808">Transferase</keyword>
<comment type="cofactor">
    <cofactor evidence="1 10">
        <name>Mg(2+)</name>
        <dbReference type="ChEBI" id="CHEBI:18420"/>
    </cofactor>
</comment>
<name>A0ABV7D8Z9_9PROT</name>
<dbReference type="EC" id="2.5.1.75" evidence="10"/>
<keyword evidence="5 10" id="KW-0819">tRNA processing</keyword>
<comment type="subunit">
    <text evidence="10">Monomer.</text>
</comment>
<dbReference type="InterPro" id="IPR039657">
    <property type="entry name" value="Dimethylallyltransferase"/>
</dbReference>
<dbReference type="SUPFAM" id="SSF52540">
    <property type="entry name" value="P-loop containing nucleoside triphosphate hydrolases"/>
    <property type="match status" value="2"/>
</dbReference>
<dbReference type="GO" id="GO:0052381">
    <property type="term" value="F:tRNA dimethylallyltransferase activity"/>
    <property type="evidence" value="ECO:0007669"/>
    <property type="project" value="UniProtKB-EC"/>
</dbReference>
<evidence type="ECO:0000313" key="15">
    <source>
        <dbReference type="Proteomes" id="UP001595444"/>
    </source>
</evidence>
<feature type="region of interest" description="Interaction with substrate tRNA" evidence="10">
    <location>
        <begin position="158"/>
        <end position="162"/>
    </location>
</feature>
<dbReference type="HAMAP" id="MF_00185">
    <property type="entry name" value="IPP_trans"/>
    <property type="match status" value="1"/>
</dbReference>
<evidence type="ECO:0000256" key="6">
    <source>
        <dbReference type="ARBA" id="ARBA00022741"/>
    </source>
</evidence>
<evidence type="ECO:0000256" key="5">
    <source>
        <dbReference type="ARBA" id="ARBA00022694"/>
    </source>
</evidence>
<evidence type="ECO:0000256" key="10">
    <source>
        <dbReference type="HAMAP-Rule" id="MF_00185"/>
    </source>
</evidence>
<evidence type="ECO:0000256" key="4">
    <source>
        <dbReference type="ARBA" id="ARBA00022679"/>
    </source>
</evidence>
<dbReference type="PANTHER" id="PTHR11088:SF60">
    <property type="entry name" value="TRNA DIMETHYLALLYLTRANSFERASE"/>
    <property type="match status" value="1"/>
</dbReference>
<evidence type="ECO:0000256" key="7">
    <source>
        <dbReference type="ARBA" id="ARBA00022840"/>
    </source>
</evidence>
<feature type="binding site" evidence="10">
    <location>
        <begin position="11"/>
        <end position="16"/>
    </location>
    <ligand>
        <name>substrate</name>
    </ligand>
</feature>
<keyword evidence="6 10" id="KW-0547">Nucleotide-binding</keyword>
<comment type="caution">
    <text evidence="14">The sequence shown here is derived from an EMBL/GenBank/DDBJ whole genome shotgun (WGS) entry which is preliminary data.</text>
</comment>
<proteinExistence type="inferred from homology"/>
<evidence type="ECO:0000256" key="1">
    <source>
        <dbReference type="ARBA" id="ARBA00001946"/>
    </source>
</evidence>
<evidence type="ECO:0000313" key="14">
    <source>
        <dbReference type="EMBL" id="MFC3053390.1"/>
    </source>
</evidence>
<comment type="catalytic activity">
    <reaction evidence="9 10 11">
        <text>adenosine(37) in tRNA + dimethylallyl diphosphate = N(6)-dimethylallyladenosine(37) in tRNA + diphosphate</text>
        <dbReference type="Rhea" id="RHEA:26482"/>
        <dbReference type="Rhea" id="RHEA-COMP:10162"/>
        <dbReference type="Rhea" id="RHEA-COMP:10375"/>
        <dbReference type="ChEBI" id="CHEBI:33019"/>
        <dbReference type="ChEBI" id="CHEBI:57623"/>
        <dbReference type="ChEBI" id="CHEBI:74411"/>
        <dbReference type="ChEBI" id="CHEBI:74415"/>
        <dbReference type="EC" id="2.5.1.75"/>
    </reaction>
</comment>
<evidence type="ECO:0000256" key="3">
    <source>
        <dbReference type="ARBA" id="ARBA00005842"/>
    </source>
</evidence>
<gene>
    <name evidence="10 14" type="primary">miaA</name>
    <name evidence="14" type="ORF">ACFOKA_15940</name>
</gene>
<evidence type="ECO:0000256" key="13">
    <source>
        <dbReference type="RuleBase" id="RU003785"/>
    </source>
</evidence>
<protein>
    <recommendedName>
        <fullName evidence="10">tRNA dimethylallyltransferase</fullName>
        <ecNumber evidence="10">2.5.1.75</ecNumber>
    </recommendedName>
    <alternativeName>
        <fullName evidence="10">Dimethylallyl diphosphate:tRNA dimethylallyltransferase</fullName>
        <shortName evidence="10">DMAPP:tRNA dimethylallyltransferase</shortName>
        <shortName evidence="10">DMATase</shortName>
    </alternativeName>
    <alternativeName>
        <fullName evidence="10">Isopentenyl-diphosphate:tRNA isopentenyltransferase</fullName>
        <shortName evidence="10">IPP transferase</shortName>
        <shortName evidence="10">IPPT</shortName>
        <shortName evidence="10">IPTase</shortName>
    </alternativeName>
</protein>
<feature type="binding site" evidence="10">
    <location>
        <begin position="9"/>
        <end position="16"/>
    </location>
    <ligand>
        <name>ATP</name>
        <dbReference type="ChEBI" id="CHEBI:30616"/>
    </ligand>
</feature>
<organism evidence="14 15">
    <name type="scientific">Kordiimonas pumila</name>
    <dbReference type="NCBI Taxonomy" id="2161677"/>
    <lineage>
        <taxon>Bacteria</taxon>
        <taxon>Pseudomonadati</taxon>
        <taxon>Pseudomonadota</taxon>
        <taxon>Alphaproteobacteria</taxon>
        <taxon>Kordiimonadales</taxon>
        <taxon>Kordiimonadaceae</taxon>
        <taxon>Kordiimonas</taxon>
    </lineage>
</organism>
<dbReference type="Gene3D" id="1.10.20.140">
    <property type="match status" value="1"/>
</dbReference>
<dbReference type="PANTHER" id="PTHR11088">
    <property type="entry name" value="TRNA DIMETHYLALLYLTRANSFERASE"/>
    <property type="match status" value="1"/>
</dbReference>
<dbReference type="Proteomes" id="UP001595444">
    <property type="component" value="Unassembled WGS sequence"/>
</dbReference>
<feature type="site" description="Interaction with substrate tRNA" evidence="10">
    <location>
        <position position="122"/>
    </location>
</feature>
<evidence type="ECO:0000256" key="2">
    <source>
        <dbReference type="ARBA" id="ARBA00003213"/>
    </source>
</evidence>
<comment type="caution">
    <text evidence="10">Lacks conserved residue(s) required for the propagation of feature annotation.</text>
</comment>
<dbReference type="RefSeq" id="WP_228073866.1">
    <property type="nucleotide sequence ID" value="NZ_CP061205.1"/>
</dbReference>
<dbReference type="EMBL" id="JBHRSL010000027">
    <property type="protein sequence ID" value="MFC3053390.1"/>
    <property type="molecule type" value="Genomic_DNA"/>
</dbReference>
<accession>A0ABV7D8Z9</accession>
<keyword evidence="15" id="KW-1185">Reference proteome</keyword>
<dbReference type="Gene3D" id="3.40.50.300">
    <property type="entry name" value="P-loop containing nucleotide triphosphate hydrolases"/>
    <property type="match status" value="1"/>
</dbReference>
<evidence type="ECO:0000256" key="11">
    <source>
        <dbReference type="RuleBase" id="RU003783"/>
    </source>
</evidence>
<evidence type="ECO:0000256" key="8">
    <source>
        <dbReference type="ARBA" id="ARBA00022842"/>
    </source>
</evidence>
<evidence type="ECO:0000256" key="12">
    <source>
        <dbReference type="RuleBase" id="RU003784"/>
    </source>
</evidence>
<reference evidence="15" key="1">
    <citation type="journal article" date="2019" name="Int. J. Syst. Evol. Microbiol.">
        <title>The Global Catalogue of Microorganisms (GCM) 10K type strain sequencing project: providing services to taxonomists for standard genome sequencing and annotation.</title>
        <authorList>
            <consortium name="The Broad Institute Genomics Platform"/>
            <consortium name="The Broad Institute Genome Sequencing Center for Infectious Disease"/>
            <person name="Wu L."/>
            <person name="Ma J."/>
        </authorList>
    </citation>
    <scope>NUCLEOTIDE SEQUENCE [LARGE SCALE GENOMIC DNA]</scope>
    <source>
        <strain evidence="15">KCTC 62164</strain>
    </source>
</reference>
<comment type="similarity">
    <text evidence="3 10 13">Belongs to the IPP transferase family.</text>
</comment>
<comment type="function">
    <text evidence="2 10 12">Catalyzes the transfer of a dimethylallyl group onto the adenine at position 37 in tRNAs that read codons beginning with uridine, leading to the formation of N6-(dimethylallyl)adenosine (i(6)A).</text>
</comment>
<dbReference type="InterPro" id="IPR027417">
    <property type="entry name" value="P-loop_NTPase"/>
</dbReference>
<keyword evidence="8 10" id="KW-0460">Magnesium</keyword>
<dbReference type="NCBIfam" id="TIGR00174">
    <property type="entry name" value="miaA"/>
    <property type="match status" value="1"/>
</dbReference>
<dbReference type="Pfam" id="PF01715">
    <property type="entry name" value="IPPT"/>
    <property type="match status" value="1"/>
</dbReference>
<evidence type="ECO:0000256" key="9">
    <source>
        <dbReference type="ARBA" id="ARBA00049563"/>
    </source>
</evidence>
<keyword evidence="7 10" id="KW-0067">ATP-binding</keyword>
<dbReference type="InterPro" id="IPR018022">
    <property type="entry name" value="IPT"/>
</dbReference>
<sequence length="315" mass="35644">MKQVFLIAGPTASGKSALSLQLAKDINGIIINADSMQVYDGLRIVTACPSEDDEKRVPHRLYRFLDAQETCSAAFWAERAMAEIERAWAKGLTPIVVGGTGMYLKVLVNGIAHIPEIDETVRELVRHECTEKGSEYMHQLLAEHDPVTAERLFPGDSQRICRALEVFRSTGKSLSEWHKNNVPGLLSAANEAGHVAKVVLSPDRKTLYENCDKRFDIMLRAGALDEVRELMQRNLPKSLPAMRALGVPQLMDYLNGINSLDVVTEEAKMQTRRFAKRQLTWFRNQFFDWFCIDAQFSERNLSDIVIKIHKKLLTE</sequence>
<feature type="region of interest" description="Interaction with substrate tRNA" evidence="10">
    <location>
        <begin position="34"/>
        <end position="37"/>
    </location>
</feature>